<evidence type="ECO:0000313" key="2">
    <source>
        <dbReference type="EMBL" id="XCB28138.1"/>
    </source>
</evidence>
<dbReference type="EMBL" id="CP132932">
    <property type="protein sequence ID" value="XCB28138.1"/>
    <property type="molecule type" value="Genomic_DNA"/>
</dbReference>
<reference evidence="2" key="1">
    <citation type="submission" date="2023-08" db="EMBL/GenBank/DDBJ databases">
        <authorList>
            <person name="Messyasz A."/>
            <person name="Mannisto M.K."/>
            <person name="Kerkhof L.J."/>
            <person name="Haggblom M."/>
        </authorList>
    </citation>
    <scope>NUCLEOTIDE SEQUENCE</scope>
    <source>
        <strain evidence="2">M8UP23</strain>
    </source>
</reference>
<protein>
    <submittedName>
        <fullName evidence="2">Metalloregulator ArsR/SmtB family transcription factor</fullName>
    </submittedName>
</protein>
<dbReference type="CDD" id="cd00090">
    <property type="entry name" value="HTH_ARSR"/>
    <property type="match status" value="1"/>
</dbReference>
<dbReference type="PANTHER" id="PTHR38600:SF2">
    <property type="entry name" value="SLL0088 PROTEIN"/>
    <property type="match status" value="1"/>
</dbReference>
<sequence length="119" mass="13516">MNRKEHNIDRVFQALGDATRRAMLERLSPGPMSVSLLAEPFNMSLAAVVQHLQVLEEAGLVKTEKLGRVRSCRVEAAGLHAAEQWLRARRPEWDLKLDRLAEILDESDESDESDKRQPD</sequence>
<dbReference type="PROSITE" id="PS50987">
    <property type="entry name" value="HTH_ARSR_2"/>
    <property type="match status" value="1"/>
</dbReference>
<evidence type="ECO:0000259" key="1">
    <source>
        <dbReference type="PROSITE" id="PS50987"/>
    </source>
</evidence>
<dbReference type="Gene3D" id="1.10.10.10">
    <property type="entry name" value="Winged helix-like DNA-binding domain superfamily/Winged helix DNA-binding domain"/>
    <property type="match status" value="1"/>
</dbReference>
<dbReference type="SUPFAM" id="SSF46785">
    <property type="entry name" value="Winged helix' DNA-binding domain"/>
    <property type="match status" value="1"/>
</dbReference>
<dbReference type="InterPro" id="IPR036390">
    <property type="entry name" value="WH_DNA-bd_sf"/>
</dbReference>
<dbReference type="PRINTS" id="PR00778">
    <property type="entry name" value="HTHARSR"/>
</dbReference>
<feature type="domain" description="HTH arsR-type" evidence="1">
    <location>
        <begin position="1"/>
        <end position="96"/>
    </location>
</feature>
<dbReference type="KEGG" id="temp:RBB75_07405"/>
<dbReference type="NCBIfam" id="NF033788">
    <property type="entry name" value="HTH_metalloreg"/>
    <property type="match status" value="1"/>
</dbReference>
<dbReference type="SMART" id="SM00418">
    <property type="entry name" value="HTH_ARSR"/>
    <property type="match status" value="1"/>
</dbReference>
<dbReference type="PANTHER" id="PTHR38600">
    <property type="entry name" value="TRANSCRIPTIONAL REGULATORY PROTEIN"/>
    <property type="match status" value="1"/>
</dbReference>
<organism evidence="2">
    <name type="scientific">Tunturiibacter empetritectus</name>
    <dbReference type="NCBI Taxonomy" id="3069691"/>
    <lineage>
        <taxon>Bacteria</taxon>
        <taxon>Pseudomonadati</taxon>
        <taxon>Acidobacteriota</taxon>
        <taxon>Terriglobia</taxon>
        <taxon>Terriglobales</taxon>
        <taxon>Acidobacteriaceae</taxon>
        <taxon>Tunturiibacter</taxon>
    </lineage>
</organism>
<dbReference type="RefSeq" id="WP_353070044.1">
    <property type="nucleotide sequence ID" value="NZ_CP132932.1"/>
</dbReference>
<dbReference type="Pfam" id="PF12840">
    <property type="entry name" value="HTH_20"/>
    <property type="match status" value="1"/>
</dbReference>
<dbReference type="InterPro" id="IPR011991">
    <property type="entry name" value="ArsR-like_HTH"/>
</dbReference>
<reference evidence="2" key="2">
    <citation type="journal article" date="2024" name="Environ. Microbiol.">
        <title>Genome analysis and description of Tunturibacter gen. nov. expands the diversity of Terriglobia in tundra soils.</title>
        <authorList>
            <person name="Messyasz A."/>
            <person name="Mannisto M.K."/>
            <person name="Kerkhof L.J."/>
            <person name="Haggblom M.M."/>
        </authorList>
    </citation>
    <scope>NUCLEOTIDE SEQUENCE</scope>
    <source>
        <strain evidence="2">M8UP23</strain>
    </source>
</reference>
<accession>A0AAU7ZGV9</accession>
<proteinExistence type="predicted"/>
<dbReference type="InterPro" id="IPR001845">
    <property type="entry name" value="HTH_ArsR_DNA-bd_dom"/>
</dbReference>
<name>A0AAU7ZGV9_9BACT</name>
<dbReference type="AlphaFoldDB" id="A0AAU7ZGV9"/>
<dbReference type="GO" id="GO:0003700">
    <property type="term" value="F:DNA-binding transcription factor activity"/>
    <property type="evidence" value="ECO:0007669"/>
    <property type="project" value="InterPro"/>
</dbReference>
<gene>
    <name evidence="2" type="ORF">RBB75_07405</name>
</gene>
<dbReference type="InterPro" id="IPR036388">
    <property type="entry name" value="WH-like_DNA-bd_sf"/>
</dbReference>